<keyword evidence="2 3" id="KW-0808">Transferase</keyword>
<evidence type="ECO:0000256" key="1">
    <source>
        <dbReference type="ARBA" id="ARBA00008467"/>
    </source>
</evidence>
<evidence type="ECO:0000256" key="2">
    <source>
        <dbReference type="ARBA" id="ARBA00022679"/>
    </source>
</evidence>
<dbReference type="SUPFAM" id="SSF53901">
    <property type="entry name" value="Thiolase-like"/>
    <property type="match status" value="2"/>
</dbReference>
<dbReference type="InterPro" id="IPR020841">
    <property type="entry name" value="PKS_Beta-ketoAc_synthase_dom"/>
</dbReference>
<keyword evidence="4" id="KW-0812">Transmembrane</keyword>
<keyword evidence="7" id="KW-1185">Reference proteome</keyword>
<dbReference type="PANTHER" id="PTHR11712">
    <property type="entry name" value="POLYKETIDE SYNTHASE-RELATED"/>
    <property type="match status" value="1"/>
</dbReference>
<sequence>MARHRVVVTGLGVITSIGVGVPAFLTGLRAGRSGAKPIASFDTTGFEHANACEITDFDPAAHIVRLDPGTLGRTSQFAVAAARMAVADAGLPVDRLRAGQALVTVGTTNGEGCDFDRLTADSLAAGPDRLDPAVAGRVNASRLSASVAAELELVDVEAVTIPTACAAGNYAIGYGFDTLRAGDADFALCGGADALDRKTFAGFYRLGTIAPDVCRPFDADRLGILTGEGAGMLLMEPLESALDRGARIYAEVLGFGLSCDASHPVAPDQDGLARCIESAHQDAGIAPAEVDFISAHGTGTKANDVTEAGAIRKVFGPDTPPTASIKSMLGHSMGAASALAAAACALAVTEGFIPPTINHRVTDPECGLDCVPNRSRPMPLDVVQNNALAFGGNNAVLLLGRYDRTRP</sequence>
<dbReference type="Proteomes" id="UP001597542">
    <property type="component" value="Unassembled WGS sequence"/>
</dbReference>
<dbReference type="PROSITE" id="PS52004">
    <property type="entry name" value="KS3_2"/>
    <property type="match status" value="1"/>
</dbReference>
<dbReference type="Gene3D" id="3.40.47.10">
    <property type="match status" value="1"/>
</dbReference>
<evidence type="ECO:0000259" key="5">
    <source>
        <dbReference type="PROSITE" id="PS52004"/>
    </source>
</evidence>
<dbReference type="RefSeq" id="WP_344277182.1">
    <property type="nucleotide sequence ID" value="NZ_BAAAHV010000012.1"/>
</dbReference>
<dbReference type="InterPro" id="IPR014030">
    <property type="entry name" value="Ketoacyl_synth_N"/>
</dbReference>
<dbReference type="InterPro" id="IPR014031">
    <property type="entry name" value="Ketoacyl_synth_C"/>
</dbReference>
<evidence type="ECO:0000313" key="7">
    <source>
        <dbReference type="Proteomes" id="UP001597542"/>
    </source>
</evidence>
<dbReference type="InterPro" id="IPR000794">
    <property type="entry name" value="Beta-ketoacyl_synthase"/>
</dbReference>
<keyword evidence="4" id="KW-0472">Membrane</keyword>
<accession>A0ABW5I777</accession>
<proteinExistence type="inferred from homology"/>
<dbReference type="CDD" id="cd00834">
    <property type="entry name" value="KAS_I_II"/>
    <property type="match status" value="1"/>
</dbReference>
<feature type="domain" description="Ketosynthase family 3 (KS3)" evidence="5">
    <location>
        <begin position="3"/>
        <end position="401"/>
    </location>
</feature>
<keyword evidence="4" id="KW-1133">Transmembrane helix</keyword>
<organism evidence="6 7">
    <name type="scientific">Amycolatopsis albidoflavus</name>
    <dbReference type="NCBI Taxonomy" id="102226"/>
    <lineage>
        <taxon>Bacteria</taxon>
        <taxon>Bacillati</taxon>
        <taxon>Actinomycetota</taxon>
        <taxon>Actinomycetes</taxon>
        <taxon>Pseudonocardiales</taxon>
        <taxon>Pseudonocardiaceae</taxon>
        <taxon>Amycolatopsis</taxon>
    </lineage>
</organism>
<name>A0ABW5I777_9PSEU</name>
<dbReference type="Pfam" id="PF00109">
    <property type="entry name" value="ketoacyl-synt"/>
    <property type="match status" value="1"/>
</dbReference>
<evidence type="ECO:0000256" key="3">
    <source>
        <dbReference type="RuleBase" id="RU003694"/>
    </source>
</evidence>
<evidence type="ECO:0000256" key="4">
    <source>
        <dbReference type="SAM" id="Phobius"/>
    </source>
</evidence>
<gene>
    <name evidence="6" type="ORF">ACFSUT_33115</name>
</gene>
<dbReference type="EMBL" id="JBHUKQ010000015">
    <property type="protein sequence ID" value="MFD2485157.1"/>
    <property type="molecule type" value="Genomic_DNA"/>
</dbReference>
<comment type="similarity">
    <text evidence="1 3">Belongs to the thiolase-like superfamily. Beta-ketoacyl-ACP synthases family.</text>
</comment>
<dbReference type="SMART" id="SM00825">
    <property type="entry name" value="PKS_KS"/>
    <property type="match status" value="1"/>
</dbReference>
<dbReference type="Pfam" id="PF02801">
    <property type="entry name" value="Ketoacyl-synt_C"/>
    <property type="match status" value="1"/>
</dbReference>
<comment type="caution">
    <text evidence="6">The sequence shown here is derived from an EMBL/GenBank/DDBJ whole genome shotgun (WGS) entry which is preliminary data.</text>
</comment>
<feature type="transmembrane region" description="Helical" evidence="4">
    <location>
        <begin position="6"/>
        <end position="28"/>
    </location>
</feature>
<dbReference type="InterPro" id="IPR016039">
    <property type="entry name" value="Thiolase-like"/>
</dbReference>
<evidence type="ECO:0000313" key="6">
    <source>
        <dbReference type="EMBL" id="MFD2485157.1"/>
    </source>
</evidence>
<dbReference type="PANTHER" id="PTHR11712:SF336">
    <property type="entry name" value="3-OXOACYL-[ACYL-CARRIER-PROTEIN] SYNTHASE, MITOCHONDRIAL"/>
    <property type="match status" value="1"/>
</dbReference>
<reference evidence="7" key="1">
    <citation type="journal article" date="2019" name="Int. J. Syst. Evol. Microbiol.">
        <title>The Global Catalogue of Microorganisms (GCM) 10K type strain sequencing project: providing services to taxonomists for standard genome sequencing and annotation.</title>
        <authorList>
            <consortium name="The Broad Institute Genomics Platform"/>
            <consortium name="The Broad Institute Genome Sequencing Center for Infectious Disease"/>
            <person name="Wu L."/>
            <person name="Ma J."/>
        </authorList>
    </citation>
    <scope>NUCLEOTIDE SEQUENCE [LARGE SCALE GENOMIC DNA]</scope>
    <source>
        <strain evidence="7">CGMCC 4.7638</strain>
    </source>
</reference>
<protein>
    <submittedName>
        <fullName evidence="6">Beta-ketoacyl-[acyl-carrier-protein] synthase family protein</fullName>
    </submittedName>
</protein>